<evidence type="ECO:0000256" key="3">
    <source>
        <dbReference type="ARBA" id="ARBA00022519"/>
    </source>
</evidence>
<keyword evidence="4 8" id="KW-0812">Transmembrane</keyword>
<dbReference type="Pfam" id="PF06808">
    <property type="entry name" value="DctM"/>
    <property type="match status" value="1"/>
</dbReference>
<dbReference type="AlphaFoldDB" id="A0A1M6NSD2"/>
<feature type="transmembrane region" description="Helical" evidence="8">
    <location>
        <begin position="56"/>
        <end position="77"/>
    </location>
</feature>
<evidence type="ECO:0000313" key="11">
    <source>
        <dbReference type="Proteomes" id="UP000183982"/>
    </source>
</evidence>
<evidence type="ECO:0000259" key="9">
    <source>
        <dbReference type="Pfam" id="PF06808"/>
    </source>
</evidence>
<dbReference type="GO" id="GO:0005886">
    <property type="term" value="C:plasma membrane"/>
    <property type="evidence" value="ECO:0007669"/>
    <property type="project" value="UniProtKB-SubCell"/>
</dbReference>
<dbReference type="PANTHER" id="PTHR33362:SF5">
    <property type="entry name" value="C4-DICARBOXYLATE TRAP TRANSPORTER LARGE PERMEASE PROTEIN DCTM"/>
    <property type="match status" value="1"/>
</dbReference>
<feature type="transmembrane region" description="Helical" evidence="8">
    <location>
        <begin position="206"/>
        <end position="229"/>
    </location>
</feature>
<evidence type="ECO:0000256" key="5">
    <source>
        <dbReference type="ARBA" id="ARBA00022989"/>
    </source>
</evidence>
<evidence type="ECO:0000256" key="6">
    <source>
        <dbReference type="ARBA" id="ARBA00023136"/>
    </source>
</evidence>
<dbReference type="OrthoDB" id="9790209at2"/>
<keyword evidence="3 7" id="KW-0997">Cell inner membrane</keyword>
<evidence type="ECO:0000256" key="8">
    <source>
        <dbReference type="SAM" id="Phobius"/>
    </source>
</evidence>
<proteinExistence type="predicted"/>
<dbReference type="EMBL" id="FQZQ01000016">
    <property type="protein sequence ID" value="SHJ98548.1"/>
    <property type="molecule type" value="Genomic_DNA"/>
</dbReference>
<feature type="transmembrane region" description="Helical" evidence="8">
    <location>
        <begin position="177"/>
        <end position="200"/>
    </location>
</feature>
<dbReference type="PANTHER" id="PTHR33362">
    <property type="entry name" value="SIALIC ACID TRAP TRANSPORTER PERMEASE PROTEIN SIAT-RELATED"/>
    <property type="match status" value="1"/>
</dbReference>
<evidence type="ECO:0000313" key="10">
    <source>
        <dbReference type="EMBL" id="SHJ98548.1"/>
    </source>
</evidence>
<feature type="domain" description="TRAP C4-dicarboxylate transport system permease DctM subunit" evidence="9">
    <location>
        <begin position="17"/>
        <end position="210"/>
    </location>
</feature>
<comment type="subcellular location">
    <subcellularLocation>
        <location evidence="1 7">Cell inner membrane</location>
        <topology evidence="1 7">Multi-pass membrane protein</topology>
    </subcellularLocation>
</comment>
<comment type="function">
    <text evidence="7">Part of the tripartite ATP-independent periplasmic (TRAP) transport system.</text>
</comment>
<dbReference type="GO" id="GO:0022857">
    <property type="term" value="F:transmembrane transporter activity"/>
    <property type="evidence" value="ECO:0007669"/>
    <property type="project" value="UniProtKB-UniRule"/>
</dbReference>
<evidence type="ECO:0000256" key="1">
    <source>
        <dbReference type="ARBA" id="ARBA00004429"/>
    </source>
</evidence>
<sequence>MLILHAAIPAPNPSNRARLSVVPLFILKGAIAFRTGLSRELYDGAHAMVGHFRGGLVMSTVVACAGFGAISGSSLATAATMGKVALPEMRDRGYSNELAGASVAACGTLGVLIPPSVIFVIYGILTETSIGTLFIAAIIPGLLAAFMYVIAISVYTRIKPDAGPADARMLRAQRWRAILGIWPVVILFGFVLGGLFAGWFSPTEAASVVVSAVEIGLIAPPVGMNLFVIKGTAPWMSLSNLFRGIVPFLVADLERVGLLIAFPALALWLV</sequence>
<dbReference type="RefSeq" id="WP_073254134.1">
    <property type="nucleotide sequence ID" value="NZ_FQZQ01000016.1"/>
</dbReference>
<evidence type="ECO:0000256" key="4">
    <source>
        <dbReference type="ARBA" id="ARBA00022692"/>
    </source>
</evidence>
<evidence type="ECO:0000256" key="2">
    <source>
        <dbReference type="ARBA" id="ARBA00022475"/>
    </source>
</evidence>
<name>A0A1M6NSD2_9RHOB</name>
<protein>
    <submittedName>
        <fullName evidence="10">TRAP transporter, DctM subunit</fullName>
    </submittedName>
</protein>
<organism evidence="10 11">
    <name type="scientific">Shimia gijangensis</name>
    <dbReference type="NCBI Taxonomy" id="1470563"/>
    <lineage>
        <taxon>Bacteria</taxon>
        <taxon>Pseudomonadati</taxon>
        <taxon>Pseudomonadota</taxon>
        <taxon>Alphaproteobacteria</taxon>
        <taxon>Rhodobacterales</taxon>
        <taxon>Roseobacteraceae</taxon>
    </lineage>
</organism>
<dbReference type="InterPro" id="IPR004681">
    <property type="entry name" value="TRAP_DctM"/>
</dbReference>
<feature type="transmembrane region" description="Helical" evidence="8">
    <location>
        <begin position="130"/>
        <end position="156"/>
    </location>
</feature>
<keyword evidence="11" id="KW-1185">Reference proteome</keyword>
<feature type="transmembrane region" description="Helical" evidence="8">
    <location>
        <begin position="98"/>
        <end position="124"/>
    </location>
</feature>
<accession>A0A1M6NSD2</accession>
<reference evidence="11" key="1">
    <citation type="submission" date="2016-11" db="EMBL/GenBank/DDBJ databases">
        <authorList>
            <person name="Varghese N."/>
            <person name="Submissions S."/>
        </authorList>
    </citation>
    <scope>NUCLEOTIDE SEQUENCE [LARGE SCALE GENOMIC DNA]</scope>
    <source>
        <strain evidence="11">DSM 100564</strain>
    </source>
</reference>
<keyword evidence="5 8" id="KW-1133">Transmembrane helix</keyword>
<dbReference type="Proteomes" id="UP000183982">
    <property type="component" value="Unassembled WGS sequence"/>
</dbReference>
<keyword evidence="6 8" id="KW-0472">Membrane</keyword>
<keyword evidence="2" id="KW-1003">Cell membrane</keyword>
<dbReference type="STRING" id="1470563.SAMN05444000_11690"/>
<gene>
    <name evidence="10" type="ORF">SAMN05444000_11690</name>
</gene>
<evidence type="ECO:0000256" key="7">
    <source>
        <dbReference type="RuleBase" id="RU369079"/>
    </source>
</evidence>
<dbReference type="InterPro" id="IPR010656">
    <property type="entry name" value="DctM"/>
</dbReference>
<keyword evidence="7" id="KW-0813">Transport</keyword>